<comment type="subcellular location">
    <subcellularLocation>
        <location evidence="1">Membrane</location>
        <topology evidence="1">Multi-pass membrane protein</topology>
    </subcellularLocation>
</comment>
<dbReference type="InterPro" id="IPR051533">
    <property type="entry name" value="WaaL-like"/>
</dbReference>
<sequence>MRVHRGNRMSATPFPRNRAALAAAPAADAPPARPRTPLLRSAADLTPSLFDQVVCAIGLILLWDALLSVMMSAPSQRFILRAGGAPESSGDTIKQLIFAGLYATALLRIVMLHGVRAFRYLSIPMALMVVLAIASSQWSHDPSLTIRRSVALVGTTIFGLYVGLSYGEVALARLIHRAVFVLAVLSALLAIGLPSYGLMPAEQGSQWRGVFSHKNGLGDAMAFGLTAGLFVLRSRPVTDTMALVWRLGTFAIMAGCLAMSGSATALIVAMAGMTLVMLVTHRQDAGSLALELYGGTMVIMLAAIFALLNLESITGLLGRDITLTGRTLIWDFALRMIGQQPVLGYGFSAFWSGLDAPGALFWRTSGRFDIHAHNGFIQTTLDVGLLGLGLFLVAYVIYLSRIARIVPVDRSGAARWHIVFAMMLLLGNVAESSLLIQNGLLWFLFTAFQTRLAKTVHAHALTPRPAAGRRPKLQNGIPVAESRS</sequence>
<dbReference type="PANTHER" id="PTHR37422">
    <property type="entry name" value="TEICHURONIC ACID BIOSYNTHESIS PROTEIN TUAE"/>
    <property type="match status" value="1"/>
</dbReference>
<dbReference type="EMBL" id="VITF01000002">
    <property type="protein sequence ID" value="TWA72938.1"/>
    <property type="molecule type" value="Genomic_DNA"/>
</dbReference>
<protein>
    <submittedName>
        <fullName evidence="7">O-antigen ligase</fullName>
    </submittedName>
</protein>
<proteinExistence type="predicted"/>
<feature type="transmembrane region" description="Helical" evidence="5">
    <location>
        <begin position="418"/>
        <end position="445"/>
    </location>
</feature>
<evidence type="ECO:0000256" key="2">
    <source>
        <dbReference type="ARBA" id="ARBA00022692"/>
    </source>
</evidence>
<keyword evidence="3 5" id="KW-1133">Transmembrane helix</keyword>
<dbReference type="Pfam" id="PF04932">
    <property type="entry name" value="Wzy_C"/>
    <property type="match status" value="1"/>
</dbReference>
<reference evidence="7 8" key="1">
    <citation type="submission" date="2019-06" db="EMBL/GenBank/DDBJ databases">
        <title>Genomic Encyclopedia of Type Strains, Phase IV (KMG-V): Genome sequencing to study the core and pangenomes of soil and plant-associated prokaryotes.</title>
        <authorList>
            <person name="Whitman W."/>
        </authorList>
    </citation>
    <scope>NUCLEOTIDE SEQUENCE [LARGE SCALE GENOMIC DNA]</scope>
    <source>
        <strain evidence="7 8">BR 11796</strain>
    </source>
</reference>
<feature type="transmembrane region" description="Helical" evidence="5">
    <location>
        <begin position="50"/>
        <end position="71"/>
    </location>
</feature>
<name>A0A560BJZ8_AZOBR</name>
<comment type="caution">
    <text evidence="7">The sequence shown here is derived from an EMBL/GenBank/DDBJ whole genome shotgun (WGS) entry which is preliminary data.</text>
</comment>
<keyword evidence="7" id="KW-0436">Ligase</keyword>
<evidence type="ECO:0000259" key="6">
    <source>
        <dbReference type="Pfam" id="PF04932"/>
    </source>
</evidence>
<dbReference type="GO" id="GO:0016874">
    <property type="term" value="F:ligase activity"/>
    <property type="evidence" value="ECO:0007669"/>
    <property type="project" value="UniProtKB-KW"/>
</dbReference>
<keyword evidence="2 5" id="KW-0812">Transmembrane</keyword>
<feature type="transmembrane region" description="Helical" evidence="5">
    <location>
        <begin position="342"/>
        <end position="363"/>
    </location>
</feature>
<gene>
    <name evidence="7" type="ORF">FBZ82_102540</name>
</gene>
<evidence type="ECO:0000256" key="1">
    <source>
        <dbReference type="ARBA" id="ARBA00004141"/>
    </source>
</evidence>
<evidence type="ECO:0000256" key="3">
    <source>
        <dbReference type="ARBA" id="ARBA00022989"/>
    </source>
</evidence>
<dbReference type="AlphaFoldDB" id="A0A560BJZ8"/>
<feature type="transmembrane region" description="Helical" evidence="5">
    <location>
        <begin position="375"/>
        <end position="398"/>
    </location>
</feature>
<dbReference type="GO" id="GO:0016020">
    <property type="term" value="C:membrane"/>
    <property type="evidence" value="ECO:0007669"/>
    <property type="project" value="UniProtKB-SubCell"/>
</dbReference>
<dbReference type="PANTHER" id="PTHR37422:SF21">
    <property type="entry name" value="EXOQ-LIKE PROTEIN"/>
    <property type="match status" value="1"/>
</dbReference>
<feature type="domain" description="O-antigen ligase-related" evidence="6">
    <location>
        <begin position="249"/>
        <end position="392"/>
    </location>
</feature>
<feature type="transmembrane region" description="Helical" evidence="5">
    <location>
        <begin position="178"/>
        <end position="196"/>
    </location>
</feature>
<feature type="transmembrane region" description="Helical" evidence="5">
    <location>
        <begin position="244"/>
        <end position="272"/>
    </location>
</feature>
<feature type="transmembrane region" description="Helical" evidence="5">
    <location>
        <begin position="216"/>
        <end position="232"/>
    </location>
</feature>
<feature type="transmembrane region" description="Helical" evidence="5">
    <location>
        <begin position="292"/>
        <end position="310"/>
    </location>
</feature>
<dbReference type="Proteomes" id="UP000316083">
    <property type="component" value="Unassembled WGS sequence"/>
</dbReference>
<organism evidence="7 8">
    <name type="scientific">Azospirillum brasilense</name>
    <dbReference type="NCBI Taxonomy" id="192"/>
    <lineage>
        <taxon>Bacteria</taxon>
        <taxon>Pseudomonadati</taxon>
        <taxon>Pseudomonadota</taxon>
        <taxon>Alphaproteobacteria</taxon>
        <taxon>Rhodospirillales</taxon>
        <taxon>Azospirillaceae</taxon>
        <taxon>Azospirillum</taxon>
    </lineage>
</organism>
<accession>A0A560BJZ8</accession>
<evidence type="ECO:0000313" key="7">
    <source>
        <dbReference type="EMBL" id="TWA72938.1"/>
    </source>
</evidence>
<evidence type="ECO:0000313" key="8">
    <source>
        <dbReference type="Proteomes" id="UP000316083"/>
    </source>
</evidence>
<evidence type="ECO:0000256" key="4">
    <source>
        <dbReference type="ARBA" id="ARBA00023136"/>
    </source>
</evidence>
<feature type="transmembrane region" description="Helical" evidence="5">
    <location>
        <begin position="117"/>
        <end position="138"/>
    </location>
</feature>
<dbReference type="InterPro" id="IPR007016">
    <property type="entry name" value="O-antigen_ligase-rel_domated"/>
</dbReference>
<feature type="transmembrane region" description="Helical" evidence="5">
    <location>
        <begin position="150"/>
        <end position="171"/>
    </location>
</feature>
<keyword evidence="4 5" id="KW-0472">Membrane</keyword>
<evidence type="ECO:0000256" key="5">
    <source>
        <dbReference type="SAM" id="Phobius"/>
    </source>
</evidence>